<dbReference type="Gene3D" id="1.10.10.10">
    <property type="entry name" value="Winged helix-like DNA-binding domain superfamily/Winged helix DNA-binding domain"/>
    <property type="match status" value="1"/>
</dbReference>
<sequence length="494" mass="55676">MTKDIFLNELFSNSKDLIEIREITSDREESKQHFFTLSQALEYEPPKDTNVYIGVYARAGRNGTARGCRSTGALWLDFDNMEKAEALERIERAGLPKPSIIINSGHGIHTYWILKQRAGNEALKLIRVMAENTGADLSATDKARIMRLPDTMNIKEEPIPCKVVEISHKQYKLQDIAEALEVDLSKEEPKAQPVDIGQVERPCIKAMLQGVGKGHRNFALGRITKYLQITKGFTKAKALGVVIQWNKNCKPAKSNEEIKADFSRYWHGDYSLLGCKIPKAREQAILSEYCNKEQCSIGNSIGHLQLDNSTKYNNRLFNYYEELSGYDLIAYGTLLKYPQGLNRGQLTEKLTAKATNSPCMTDKTLKKSLDRLKTKGLIEVMAISNSKTNFNNYFAKAKPQGTYGMGYTIVSNGAIMGAINKIITPGQLKTYVLLLKYAYSKGSCFPSTLRLAKDMRTKQPNVVRELSALEKVGYIEKLYNYEGGNKRLTFRLLI</sequence>
<proteinExistence type="predicted"/>
<comment type="caution">
    <text evidence="1">The sequence shown here is derived from an EMBL/GenBank/DDBJ whole genome shotgun (WGS) entry which is preliminary data.</text>
</comment>
<keyword evidence="2" id="KW-1185">Reference proteome</keyword>
<dbReference type="Gene3D" id="3.30.70.1790">
    <property type="entry name" value="RepB DNA-primase, N-terminal domain"/>
    <property type="match status" value="1"/>
</dbReference>
<dbReference type="Pfam" id="PF13730">
    <property type="entry name" value="HTH_36"/>
    <property type="match status" value="1"/>
</dbReference>
<evidence type="ECO:0000313" key="1">
    <source>
        <dbReference type="EMBL" id="NBG89666.1"/>
    </source>
</evidence>
<name>A0AA44BGX5_9CLOT</name>
<accession>A0AA44BGX5</accession>
<dbReference type="AlphaFoldDB" id="A0AA44BGX5"/>
<reference evidence="1 2" key="1">
    <citation type="submission" date="2019-04" db="EMBL/GenBank/DDBJ databases">
        <title>Isachenkonia alkalipeptolytica gen. nov. sp. nov. a new anaerobic, alkiliphilic organothrophic bacterium capable to reduce synthesized ferrihydrite isolated from a soda lake.</title>
        <authorList>
            <person name="Toshchakov S.V."/>
            <person name="Zavarzina D.G."/>
            <person name="Zhilina T.N."/>
            <person name="Kostrikina N.A."/>
            <person name="Kublanov I.V."/>
        </authorList>
    </citation>
    <scope>NUCLEOTIDE SEQUENCE [LARGE SCALE GENOMIC DNA]</scope>
    <source>
        <strain evidence="1 2">Z-1701</strain>
    </source>
</reference>
<dbReference type="Proteomes" id="UP000449710">
    <property type="component" value="Unassembled WGS sequence"/>
</dbReference>
<dbReference type="RefSeq" id="WP_160723570.1">
    <property type="nucleotide sequence ID" value="NZ_SUMG01000041.1"/>
</dbReference>
<evidence type="ECO:0000313" key="2">
    <source>
        <dbReference type="Proteomes" id="UP000449710"/>
    </source>
</evidence>
<gene>
    <name evidence="1" type="ORF">ISALK_14365</name>
</gene>
<dbReference type="EMBL" id="SUMG01000041">
    <property type="protein sequence ID" value="NBG89666.1"/>
    <property type="molecule type" value="Genomic_DNA"/>
</dbReference>
<dbReference type="InterPro" id="IPR036388">
    <property type="entry name" value="WH-like_DNA-bd_sf"/>
</dbReference>
<evidence type="ECO:0008006" key="3">
    <source>
        <dbReference type="Google" id="ProtNLM"/>
    </source>
</evidence>
<protein>
    <recommendedName>
        <fullName evidence="3">RepB-like DNA primase domain-containing protein</fullName>
    </recommendedName>
</protein>
<organism evidence="1 2">
    <name type="scientific">Isachenkonia alkalipeptolytica</name>
    <dbReference type="NCBI Taxonomy" id="2565777"/>
    <lineage>
        <taxon>Bacteria</taxon>
        <taxon>Bacillati</taxon>
        <taxon>Bacillota</taxon>
        <taxon>Clostridia</taxon>
        <taxon>Eubacteriales</taxon>
        <taxon>Clostridiaceae</taxon>
        <taxon>Isachenkonia</taxon>
    </lineage>
</organism>